<dbReference type="CDD" id="cd06170">
    <property type="entry name" value="LuxR_C_like"/>
    <property type="match status" value="1"/>
</dbReference>
<dbReference type="PANTHER" id="PTHR44688:SF16">
    <property type="entry name" value="DNA-BINDING TRANSCRIPTIONAL ACTIVATOR DEVR_DOSR"/>
    <property type="match status" value="1"/>
</dbReference>
<organism evidence="6 7">
    <name type="scientific">Winogradskyella luteola</name>
    <dbReference type="NCBI Taxonomy" id="2828330"/>
    <lineage>
        <taxon>Bacteria</taxon>
        <taxon>Pseudomonadati</taxon>
        <taxon>Bacteroidota</taxon>
        <taxon>Flavobacteriia</taxon>
        <taxon>Flavobacteriales</taxon>
        <taxon>Flavobacteriaceae</taxon>
        <taxon>Winogradskyella</taxon>
    </lineage>
</organism>
<keyword evidence="2" id="KW-0238">DNA-binding</keyword>
<accession>A0A9X1F7L7</accession>
<proteinExistence type="predicted"/>
<sequence length="348" mass="40018">MNRPKININHICFRSFGFLLFAIFISNQYCFSQSESKNGLNQSIKGKLQLDSIWKPVVYLSHIPSFTDMYTMSNEIIIADAKVDSSGYFYLSTESLPKQDNLYRLHLSKKASPAASLIIGGKEENHIFLIANKNSSITINNATKDSLFYNYNINGYQPNIDFKTVHDIINNDNISAIKGNLKKEFINKTIYEELRNIADTASHPIVSLYALTNSKFESSYLENQKFYESYLEKWKSENSSYFNELRSKFPKENTNSTFWIVTSAIFFFLLGYVINYIVGSRRKKANKQLKLLSVQERKIYSLLVEGKSNKEISEEFNIGVSTVKSHVSSIYNKLNIKSRKDIVSLNNM</sequence>
<evidence type="ECO:0000256" key="4">
    <source>
        <dbReference type="SAM" id="Phobius"/>
    </source>
</evidence>
<dbReference type="Pfam" id="PF00196">
    <property type="entry name" value="GerE"/>
    <property type="match status" value="1"/>
</dbReference>
<evidence type="ECO:0000313" key="6">
    <source>
        <dbReference type="EMBL" id="MBV7268611.1"/>
    </source>
</evidence>
<keyword evidence="4" id="KW-1133">Transmembrane helix</keyword>
<dbReference type="PANTHER" id="PTHR44688">
    <property type="entry name" value="DNA-BINDING TRANSCRIPTIONAL ACTIVATOR DEVR_DOSR"/>
    <property type="match status" value="1"/>
</dbReference>
<reference evidence="6" key="1">
    <citation type="submission" date="2021-04" db="EMBL/GenBank/DDBJ databases">
        <authorList>
            <person name="Pira H."/>
            <person name="Risdian C."/>
            <person name="Wink J."/>
        </authorList>
    </citation>
    <scope>NUCLEOTIDE SEQUENCE</scope>
    <source>
        <strain evidence="6">WHY3</strain>
    </source>
</reference>
<evidence type="ECO:0000259" key="5">
    <source>
        <dbReference type="PROSITE" id="PS50043"/>
    </source>
</evidence>
<dbReference type="SMART" id="SM00421">
    <property type="entry name" value="HTH_LUXR"/>
    <property type="match status" value="1"/>
</dbReference>
<dbReference type="PROSITE" id="PS00622">
    <property type="entry name" value="HTH_LUXR_1"/>
    <property type="match status" value="1"/>
</dbReference>
<dbReference type="Proteomes" id="UP001138894">
    <property type="component" value="Unassembled WGS sequence"/>
</dbReference>
<keyword evidence="1" id="KW-0805">Transcription regulation</keyword>
<dbReference type="InterPro" id="IPR000792">
    <property type="entry name" value="Tscrpt_reg_LuxR_C"/>
</dbReference>
<gene>
    <name evidence="6" type="ORF">KCG49_05295</name>
</gene>
<keyword evidence="3" id="KW-0804">Transcription</keyword>
<feature type="domain" description="HTH luxR-type" evidence="5">
    <location>
        <begin position="285"/>
        <end position="348"/>
    </location>
</feature>
<evidence type="ECO:0000256" key="1">
    <source>
        <dbReference type="ARBA" id="ARBA00023015"/>
    </source>
</evidence>
<evidence type="ECO:0000256" key="2">
    <source>
        <dbReference type="ARBA" id="ARBA00023125"/>
    </source>
</evidence>
<dbReference type="GO" id="GO:0003677">
    <property type="term" value="F:DNA binding"/>
    <property type="evidence" value="ECO:0007669"/>
    <property type="project" value="UniProtKB-KW"/>
</dbReference>
<dbReference type="PROSITE" id="PS50043">
    <property type="entry name" value="HTH_LUXR_2"/>
    <property type="match status" value="1"/>
</dbReference>
<dbReference type="RefSeq" id="WP_218545155.1">
    <property type="nucleotide sequence ID" value="NZ_JAGSPD010000003.1"/>
</dbReference>
<evidence type="ECO:0000256" key="3">
    <source>
        <dbReference type="ARBA" id="ARBA00023163"/>
    </source>
</evidence>
<comment type="caution">
    <text evidence="6">The sequence shown here is derived from an EMBL/GenBank/DDBJ whole genome shotgun (WGS) entry which is preliminary data.</text>
</comment>
<name>A0A9X1F7L7_9FLAO</name>
<dbReference type="EMBL" id="JAGSPD010000003">
    <property type="protein sequence ID" value="MBV7268611.1"/>
    <property type="molecule type" value="Genomic_DNA"/>
</dbReference>
<protein>
    <submittedName>
        <fullName evidence="6">Helix-turn-helix transcriptional regulator</fullName>
    </submittedName>
</protein>
<evidence type="ECO:0000313" key="7">
    <source>
        <dbReference type="Proteomes" id="UP001138894"/>
    </source>
</evidence>
<dbReference type="GO" id="GO:0006355">
    <property type="term" value="P:regulation of DNA-templated transcription"/>
    <property type="evidence" value="ECO:0007669"/>
    <property type="project" value="InterPro"/>
</dbReference>
<feature type="transmembrane region" description="Helical" evidence="4">
    <location>
        <begin position="258"/>
        <end position="278"/>
    </location>
</feature>
<keyword evidence="4" id="KW-0812">Transmembrane</keyword>
<keyword evidence="7" id="KW-1185">Reference proteome</keyword>
<keyword evidence="4" id="KW-0472">Membrane</keyword>
<dbReference type="AlphaFoldDB" id="A0A9X1F7L7"/>